<sequence>MTDNDALLQLLNQPKHTHTQHSAREAHQRIHNRLATKDWDSLTDQEILQRLREQAQIAQTQFEGIDSQLSESTRKVQQLASQAHDELHTLKPMCEGVHEEFIKYEDDYIDYYESLMTTRLSADKNPGTALGDGGSKSSRLVDAMAEQLGWLQELRKLKLWFTVLLGFRERTHALLQSANQPAPHASAATHELDALADQLFELVQSYQEFRALAYAPSGHRTHLHLYEYIHQILRQSLHALIDIVSAHVAQVLEDEIEWPQPSRAPLDLQSPSTARILSSFKTAVHFQNKLSSQPQLVSLAEKRPDEGEEHGVVWLPLAEGSVLLKAILRPIVLRFRFHFDGQRPTNRLDKPEWYFNHVLDRLLEHQKFIQSDMQKLFGLSGQGYIQVFHGFTVHLIKLVEKKLKRSVPGILDMKPILAHTIEKAVAFDHAIYQMNYLSPPAAAGRSAQWLGTADGILSNPHWFTTWFEAEKRFVNDMCLEIISSKDTWELHWEDERASRMQVPGTNSAVQMQEVVEQIKSKYEGLPRLSYQVEFLIKMQLEVLEQYSQRIAGVLDGFERSRLIHVVAVDLARAKVNAGIKGLERLVKVYMSANCILVALKSWDDDLFYAELYDKLKREKLAHNADVEALLKSIEETGGMDGTLFSPLVARFEELSRRAEAGIVRQVVQEVTTELKPYFAKRWDLADEETSEGEGGGGSGREIDELSTEIVAAMSVWKSRMGYLAGTVGPVVKLHKLGKQIGKEVERKLLEQMVFHPFSIRAVTLRGALQFEFDVVFGWLNVLPTTTTTTTTTTTPSYVEGMDDYLARPGSWRLAKYFSKLMDCCKLLAYPHSSVIPSSSSSNAASPLPPFDHLVKLTFGDSVDGNQDDDGRWTSFAKERLGFSSSLSRAECQLVLKRRPECWRS</sequence>
<dbReference type="PANTHER" id="PTHR13520">
    <property type="entry name" value="RAD50-INTERACTING PROTEIN 1 RINT-1"/>
    <property type="match status" value="1"/>
</dbReference>
<dbReference type="Pfam" id="PF04437">
    <property type="entry name" value="RINT1_TIP1"/>
    <property type="match status" value="1"/>
</dbReference>
<dbReference type="InterPro" id="IPR042044">
    <property type="entry name" value="EXOC6PINT-1/Sec15/Tip20_C_dom2"/>
</dbReference>
<dbReference type="PROSITE" id="PS51386">
    <property type="entry name" value="RINT1_TIP20"/>
    <property type="match status" value="1"/>
</dbReference>
<protein>
    <recommendedName>
        <fullName evidence="3">RAD50-interacting protein 1</fullName>
    </recommendedName>
</protein>
<organism evidence="1 2">
    <name type="scientific">Puccinia coronata f. sp. avenae</name>
    <dbReference type="NCBI Taxonomy" id="200324"/>
    <lineage>
        <taxon>Eukaryota</taxon>
        <taxon>Fungi</taxon>
        <taxon>Dikarya</taxon>
        <taxon>Basidiomycota</taxon>
        <taxon>Pucciniomycotina</taxon>
        <taxon>Pucciniomycetes</taxon>
        <taxon>Pucciniales</taxon>
        <taxon>Pucciniaceae</taxon>
        <taxon>Puccinia</taxon>
    </lineage>
</organism>
<accession>A0A2N5SUA3</accession>
<dbReference type="GO" id="GO:0060628">
    <property type="term" value="P:regulation of ER to Golgi vesicle-mediated transport"/>
    <property type="evidence" value="ECO:0007669"/>
    <property type="project" value="TreeGrafter"/>
</dbReference>
<dbReference type="InterPro" id="IPR007528">
    <property type="entry name" value="RINT1_Tip20"/>
</dbReference>
<proteinExistence type="predicted"/>
<evidence type="ECO:0000313" key="2">
    <source>
        <dbReference type="Proteomes" id="UP000235392"/>
    </source>
</evidence>
<reference evidence="1 2" key="1">
    <citation type="submission" date="2017-11" db="EMBL/GenBank/DDBJ databases">
        <title>De novo assembly and phasing of dikaryotic genomes from two isolates of Puccinia coronata f. sp. avenae, the causal agent of oat crown rust.</title>
        <authorList>
            <person name="Miller M.E."/>
            <person name="Zhang Y."/>
            <person name="Omidvar V."/>
            <person name="Sperschneider J."/>
            <person name="Schwessinger B."/>
            <person name="Raley C."/>
            <person name="Palmer J.M."/>
            <person name="Garnica D."/>
            <person name="Upadhyaya N."/>
            <person name="Rathjen J."/>
            <person name="Taylor J.M."/>
            <person name="Park R.F."/>
            <person name="Dodds P.N."/>
            <person name="Hirsch C.D."/>
            <person name="Kianian S.F."/>
            <person name="Figueroa M."/>
        </authorList>
    </citation>
    <scope>NUCLEOTIDE SEQUENCE [LARGE SCALE GENOMIC DNA]</scope>
    <source>
        <strain evidence="1">12SD80</strain>
    </source>
</reference>
<dbReference type="PANTHER" id="PTHR13520:SF0">
    <property type="entry name" value="RAD50-INTERACTING PROTEIN 1"/>
    <property type="match status" value="1"/>
</dbReference>
<dbReference type="GO" id="GO:0006888">
    <property type="term" value="P:endoplasmic reticulum to Golgi vesicle-mediated transport"/>
    <property type="evidence" value="ECO:0007669"/>
    <property type="project" value="InterPro"/>
</dbReference>
<dbReference type="GO" id="GO:0070939">
    <property type="term" value="C:Dsl1/NZR complex"/>
    <property type="evidence" value="ECO:0007669"/>
    <property type="project" value="InterPro"/>
</dbReference>
<dbReference type="Gene3D" id="1.20.58.670">
    <property type="entry name" value="Dsl1p vesicle tethering complex, Tip20p subunit, domain D"/>
    <property type="match status" value="1"/>
</dbReference>
<gene>
    <name evidence="1" type="ORF">PCASD_14983</name>
</gene>
<name>A0A2N5SUA3_9BASI</name>
<dbReference type="AlphaFoldDB" id="A0A2N5SUA3"/>
<dbReference type="EMBL" id="PGCI01000763">
    <property type="protein sequence ID" value="PLW16834.1"/>
    <property type="molecule type" value="Genomic_DNA"/>
</dbReference>
<dbReference type="GO" id="GO:0006890">
    <property type="term" value="P:retrograde vesicle-mediated transport, Golgi to endoplasmic reticulum"/>
    <property type="evidence" value="ECO:0007669"/>
    <property type="project" value="InterPro"/>
</dbReference>
<dbReference type="Proteomes" id="UP000235392">
    <property type="component" value="Unassembled WGS sequence"/>
</dbReference>
<comment type="caution">
    <text evidence="1">The sequence shown here is derived from an EMBL/GenBank/DDBJ whole genome shotgun (WGS) entry which is preliminary data.</text>
</comment>
<evidence type="ECO:0008006" key="3">
    <source>
        <dbReference type="Google" id="ProtNLM"/>
    </source>
</evidence>
<evidence type="ECO:0000313" key="1">
    <source>
        <dbReference type="EMBL" id="PLW16834.1"/>
    </source>
</evidence>